<evidence type="ECO:0000256" key="11">
    <source>
        <dbReference type="ARBA" id="ARBA00023136"/>
    </source>
</evidence>
<evidence type="ECO:0000256" key="8">
    <source>
        <dbReference type="ARBA" id="ARBA00023047"/>
    </source>
</evidence>
<evidence type="ECO:0000256" key="14">
    <source>
        <dbReference type="ARBA" id="ARBA00023288"/>
    </source>
</evidence>
<evidence type="ECO:0000256" key="10">
    <source>
        <dbReference type="ARBA" id="ARBA00023114"/>
    </source>
</evidence>
<organism evidence="18 19">
    <name type="scientific">Niabella pedocola</name>
    <dbReference type="NCBI Taxonomy" id="1752077"/>
    <lineage>
        <taxon>Bacteria</taxon>
        <taxon>Pseudomonadati</taxon>
        <taxon>Bacteroidota</taxon>
        <taxon>Chitinophagia</taxon>
        <taxon>Chitinophagales</taxon>
        <taxon>Chitinophagaceae</taxon>
        <taxon>Niabella</taxon>
    </lineage>
</organism>
<evidence type="ECO:0000313" key="19">
    <source>
        <dbReference type="Proteomes" id="UP001199816"/>
    </source>
</evidence>
<feature type="domain" description="Polysaccharide export protein N-terminal" evidence="16">
    <location>
        <begin position="57"/>
        <end position="162"/>
    </location>
</feature>
<evidence type="ECO:0000259" key="16">
    <source>
        <dbReference type="Pfam" id="PF02563"/>
    </source>
</evidence>
<keyword evidence="3" id="KW-0813">Transport</keyword>
<evidence type="ECO:0000256" key="15">
    <source>
        <dbReference type="SAM" id="Phobius"/>
    </source>
</evidence>
<keyword evidence="4" id="KW-1134">Transmembrane beta strand</keyword>
<dbReference type="InterPro" id="IPR003715">
    <property type="entry name" value="Poly_export_N"/>
</dbReference>
<keyword evidence="14" id="KW-0449">Lipoprotein</keyword>
<evidence type="ECO:0000256" key="6">
    <source>
        <dbReference type="ARBA" id="ARBA00022692"/>
    </source>
</evidence>
<keyword evidence="11 15" id="KW-0472">Membrane</keyword>
<dbReference type="Pfam" id="PF22461">
    <property type="entry name" value="SLBB_2"/>
    <property type="match status" value="1"/>
</dbReference>
<feature type="transmembrane region" description="Helical" evidence="15">
    <location>
        <begin position="264"/>
        <end position="283"/>
    </location>
</feature>
<feature type="domain" description="SLBB" evidence="17">
    <location>
        <begin position="167"/>
        <end position="246"/>
    </location>
</feature>
<accession>A0ABS8PJW0</accession>
<keyword evidence="9" id="KW-0406">Ion transport</keyword>
<evidence type="ECO:0000256" key="3">
    <source>
        <dbReference type="ARBA" id="ARBA00022448"/>
    </source>
</evidence>
<evidence type="ECO:0000256" key="4">
    <source>
        <dbReference type="ARBA" id="ARBA00022452"/>
    </source>
</evidence>
<comment type="caution">
    <text evidence="18">The sequence shown here is derived from an EMBL/GenBank/DDBJ whole genome shotgun (WGS) entry which is preliminary data.</text>
</comment>
<evidence type="ECO:0000256" key="7">
    <source>
        <dbReference type="ARBA" id="ARBA00022729"/>
    </source>
</evidence>
<evidence type="ECO:0000256" key="9">
    <source>
        <dbReference type="ARBA" id="ARBA00023065"/>
    </source>
</evidence>
<dbReference type="InterPro" id="IPR054765">
    <property type="entry name" value="SLBB_dom"/>
</dbReference>
<protein>
    <submittedName>
        <fullName evidence="18">Polysaccharide biosynthesis/export family protein</fullName>
    </submittedName>
</protein>
<keyword evidence="12" id="KW-0564">Palmitate</keyword>
<evidence type="ECO:0000256" key="1">
    <source>
        <dbReference type="ARBA" id="ARBA00004571"/>
    </source>
</evidence>
<dbReference type="Pfam" id="PF02563">
    <property type="entry name" value="Poly_export"/>
    <property type="match status" value="1"/>
</dbReference>
<keyword evidence="13" id="KW-0998">Cell outer membrane</keyword>
<keyword evidence="15" id="KW-1133">Transmembrane helix</keyword>
<sequence length="284" mass="30693">MKILENAPFKPREGVCILLIFLIVFVAPSCSTNRNLVYFNNLPPGGDTAQIVNKMSAKIEKGDILGITITTLSPEYNQLFSTGAAPQTPVTTAIVPATATAAGTGTASSDPARNGYLVDENGQVNLPVLGKVDVSGLTRKEAQDKITAEVAKTAKTPIVNIRFLNYKVTVIGEVTRPGSFNVPDERVNVLEALGMAGDLTPYAIRENILVIREKDGARTMQRINLADKNVFNSPYFYLQQNDVVYVQPENTLKARQADASNYRWVPIATAGISAIAVILASLLR</sequence>
<evidence type="ECO:0000256" key="2">
    <source>
        <dbReference type="ARBA" id="ARBA00009450"/>
    </source>
</evidence>
<keyword evidence="8" id="KW-0625">Polysaccharide transport</keyword>
<comment type="similarity">
    <text evidence="2">Belongs to the BexD/CtrA/VexA family.</text>
</comment>
<dbReference type="Proteomes" id="UP001199816">
    <property type="component" value="Unassembled WGS sequence"/>
</dbReference>
<gene>
    <name evidence="18" type="ORF">LQ567_01365</name>
</gene>
<dbReference type="PANTHER" id="PTHR33619:SF3">
    <property type="entry name" value="POLYSACCHARIDE EXPORT PROTEIN GFCE-RELATED"/>
    <property type="match status" value="1"/>
</dbReference>
<comment type="subcellular location">
    <subcellularLocation>
        <location evidence="1">Cell outer membrane</location>
        <topology evidence="1">Multi-pass membrane protein</topology>
    </subcellularLocation>
</comment>
<proteinExistence type="inferred from homology"/>
<keyword evidence="19" id="KW-1185">Reference proteome</keyword>
<dbReference type="PANTHER" id="PTHR33619">
    <property type="entry name" value="POLYSACCHARIDE EXPORT PROTEIN GFCE-RELATED"/>
    <property type="match status" value="1"/>
</dbReference>
<reference evidence="18 19" key="1">
    <citation type="submission" date="2021-11" db="EMBL/GenBank/DDBJ databases">
        <title>Genomic of Niabella pedocola.</title>
        <authorList>
            <person name="Wu T."/>
        </authorList>
    </citation>
    <scope>NUCLEOTIDE SEQUENCE [LARGE SCALE GENOMIC DNA]</scope>
    <source>
        <strain evidence="18 19">JCM 31011</strain>
    </source>
</reference>
<keyword evidence="6 15" id="KW-0812">Transmembrane</keyword>
<evidence type="ECO:0000256" key="5">
    <source>
        <dbReference type="ARBA" id="ARBA00022597"/>
    </source>
</evidence>
<dbReference type="InterPro" id="IPR049712">
    <property type="entry name" value="Poly_export"/>
</dbReference>
<evidence type="ECO:0000259" key="17">
    <source>
        <dbReference type="Pfam" id="PF22461"/>
    </source>
</evidence>
<dbReference type="EMBL" id="JAJNEC010000003">
    <property type="protein sequence ID" value="MCD2421392.1"/>
    <property type="molecule type" value="Genomic_DNA"/>
</dbReference>
<name>A0ABS8PJW0_9BACT</name>
<keyword evidence="7" id="KW-0732">Signal</keyword>
<keyword evidence="5" id="KW-0762">Sugar transport</keyword>
<evidence type="ECO:0000256" key="13">
    <source>
        <dbReference type="ARBA" id="ARBA00023237"/>
    </source>
</evidence>
<evidence type="ECO:0000313" key="18">
    <source>
        <dbReference type="EMBL" id="MCD2421392.1"/>
    </source>
</evidence>
<dbReference type="RefSeq" id="WP_231002298.1">
    <property type="nucleotide sequence ID" value="NZ_JAJNEC010000003.1"/>
</dbReference>
<keyword evidence="10" id="KW-0626">Porin</keyword>
<evidence type="ECO:0000256" key="12">
    <source>
        <dbReference type="ARBA" id="ARBA00023139"/>
    </source>
</evidence>
<dbReference type="Gene3D" id="3.10.560.10">
    <property type="entry name" value="Outer membrane lipoprotein wza domain like"/>
    <property type="match status" value="1"/>
</dbReference>